<reference evidence="5" key="2">
    <citation type="submission" date="2024-02" db="EMBL/GenBank/DDBJ databases">
        <title>Neisseria leonii sp. nov.</title>
        <authorList>
            <person name="Boutroux M."/>
            <person name="Favre-Rochex S."/>
            <person name="Gorgette O."/>
            <person name="Touak G."/>
            <person name="Muhle E."/>
            <person name="Chesneau O."/>
            <person name="Clermont D."/>
            <person name="Rahi P."/>
        </authorList>
    </citation>
    <scope>NUCLEOTIDE SEQUENCE</scope>
    <source>
        <strain evidence="5">51.81</strain>
    </source>
</reference>
<dbReference type="Gene3D" id="3.30.70.1070">
    <property type="entry name" value="Sporulation related repeat"/>
    <property type="match status" value="1"/>
</dbReference>
<protein>
    <submittedName>
        <fullName evidence="4">SPOR domain-containing protein</fullName>
    </submittedName>
</protein>
<evidence type="ECO:0000259" key="3">
    <source>
        <dbReference type="PROSITE" id="PS51724"/>
    </source>
</evidence>
<keyword evidence="2" id="KW-1133">Transmembrane helix</keyword>
<feature type="compositionally biased region" description="Basic and acidic residues" evidence="1">
    <location>
        <begin position="107"/>
        <end position="135"/>
    </location>
</feature>
<dbReference type="AlphaFoldDB" id="A0A9X4E4N3"/>
<keyword evidence="2" id="KW-0812">Transmembrane</keyword>
<evidence type="ECO:0000313" key="6">
    <source>
        <dbReference type="Proteomes" id="UP001149607"/>
    </source>
</evidence>
<feature type="region of interest" description="Disordered" evidence="1">
    <location>
        <begin position="240"/>
        <end position="259"/>
    </location>
</feature>
<reference evidence="4" key="1">
    <citation type="submission" date="2022-10" db="EMBL/GenBank/DDBJ databases">
        <authorList>
            <person name="Boutroux M."/>
        </authorList>
    </citation>
    <scope>NUCLEOTIDE SEQUENCE</scope>
    <source>
        <strain evidence="4">51.81</strain>
    </source>
</reference>
<sequence length="259" mass="27420">MNRHKQDGKGISGFVLGLLLATLIIAALVFFLNQNRRTDFKEPEIRREAPPTEVLTPPTALGSSPASDVLPDTGAASEVVIDGTPAEPPPASEPEEPKPAPIPKTPAKPDGKPAAKPQETKKQPEPKRDQAKPTPEEILDNGSVDKAREAARAREAERKKAQAALNGEAGKSAQPATPHEGGIQGRVILQAGSYADQGAADIQRAKLAMLGVSASVVKAEVNGKTMYRVQTGRLNAEAAAQTKRKLQQNGIDSFARQAK</sequence>
<dbReference type="Pfam" id="PF05036">
    <property type="entry name" value="SPOR"/>
    <property type="match status" value="1"/>
</dbReference>
<dbReference type="InterPro" id="IPR036680">
    <property type="entry name" value="SPOR-like_sf"/>
</dbReference>
<gene>
    <name evidence="4" type="ORF">ORY91_000687</name>
    <name evidence="5" type="ORF">V9W64_02820</name>
</gene>
<dbReference type="SUPFAM" id="SSF110997">
    <property type="entry name" value="Sporulation related repeat"/>
    <property type="match status" value="1"/>
</dbReference>
<dbReference type="Proteomes" id="UP001149607">
    <property type="component" value="Chromosome"/>
</dbReference>
<evidence type="ECO:0000313" key="5">
    <source>
        <dbReference type="EMBL" id="WWY03692.1"/>
    </source>
</evidence>
<feature type="transmembrane region" description="Helical" evidence="2">
    <location>
        <begin position="12"/>
        <end position="32"/>
    </location>
</feature>
<evidence type="ECO:0000256" key="2">
    <source>
        <dbReference type="SAM" id="Phobius"/>
    </source>
</evidence>
<feature type="compositionally biased region" description="Basic and acidic residues" evidence="1">
    <location>
        <begin position="143"/>
        <end position="160"/>
    </location>
</feature>
<dbReference type="RefSeq" id="WP_274584551.1">
    <property type="nucleotide sequence ID" value="NZ_CP146598.1"/>
</dbReference>
<dbReference type="PROSITE" id="PS51724">
    <property type="entry name" value="SPOR"/>
    <property type="match status" value="1"/>
</dbReference>
<keyword evidence="2" id="KW-0472">Membrane</keyword>
<dbReference type="EMBL" id="CP146598">
    <property type="protein sequence ID" value="WWY03692.1"/>
    <property type="molecule type" value="Genomic_DNA"/>
</dbReference>
<proteinExistence type="predicted"/>
<keyword evidence="6" id="KW-1185">Reference proteome</keyword>
<accession>A0A9X4E4N3</accession>
<name>A0A9X4E4N3_9NEIS</name>
<evidence type="ECO:0000313" key="4">
    <source>
        <dbReference type="EMBL" id="MDD9327302.1"/>
    </source>
</evidence>
<organism evidence="4">
    <name type="scientific">Neisseria leonii</name>
    <dbReference type="NCBI Taxonomy" id="2995413"/>
    <lineage>
        <taxon>Bacteria</taxon>
        <taxon>Pseudomonadati</taxon>
        <taxon>Pseudomonadota</taxon>
        <taxon>Betaproteobacteria</taxon>
        <taxon>Neisseriales</taxon>
        <taxon>Neisseriaceae</taxon>
        <taxon>Neisseria</taxon>
    </lineage>
</organism>
<dbReference type="InterPro" id="IPR007730">
    <property type="entry name" value="SPOR-like_dom"/>
</dbReference>
<evidence type="ECO:0000256" key="1">
    <source>
        <dbReference type="SAM" id="MobiDB-lite"/>
    </source>
</evidence>
<feature type="domain" description="SPOR" evidence="3">
    <location>
        <begin position="181"/>
        <end position="259"/>
    </location>
</feature>
<dbReference type="EMBL" id="JAPQFL010000001">
    <property type="protein sequence ID" value="MDD9327302.1"/>
    <property type="molecule type" value="Genomic_DNA"/>
</dbReference>
<dbReference type="GO" id="GO:0042834">
    <property type="term" value="F:peptidoglycan binding"/>
    <property type="evidence" value="ECO:0007669"/>
    <property type="project" value="InterPro"/>
</dbReference>
<feature type="region of interest" description="Disordered" evidence="1">
    <location>
        <begin position="42"/>
        <end position="184"/>
    </location>
</feature>